<sequence length="315" mass="37038">MDISKKGYINFLYNIMKGGILNDINDPDIVDAYDEDILDEFTEEADIVNELRDEADVEFEEIIENEQFNETLEKDFVDLGIHGDMQGKVFEYSDFNENDFITVKSIDKNKILDINDTNSFDIFTEKYGKIHKNDNKVHIQWSTVAFHYKGIYIQSSALNSRDDIMPYKNKTTVENWLDYDYGFLDKVVIFTKPKKVIHYQTIDKPFQGQVADQYSIHDNEFVQINAPVTHDKVLFIDDVKSFDKFTNRYGHLVTKKGKPRISIKWNNVKKDYDGFYIDKDADIYGRFKTTFYNDKKYTSWLKKTDISPGLVYLFS</sequence>
<evidence type="ECO:0000313" key="1">
    <source>
        <dbReference type="EMBL" id="ARF12428.1"/>
    </source>
</evidence>
<organism evidence="1">
    <name type="scientific">Klosneuvirus KNV1</name>
    <dbReference type="NCBI Taxonomy" id="1977640"/>
    <lineage>
        <taxon>Viruses</taxon>
        <taxon>Varidnaviria</taxon>
        <taxon>Bamfordvirae</taxon>
        <taxon>Nucleocytoviricota</taxon>
        <taxon>Megaviricetes</taxon>
        <taxon>Imitervirales</taxon>
        <taxon>Mimiviridae</taxon>
        <taxon>Klosneuvirinae</taxon>
        <taxon>Klosneuvirus</taxon>
    </lineage>
</organism>
<reference evidence="1" key="1">
    <citation type="journal article" date="2017" name="Science">
        <title>Giant viruses with an expanded complement of translation system components.</title>
        <authorList>
            <person name="Schulz F."/>
            <person name="Yutin N."/>
            <person name="Ivanova N.N."/>
            <person name="Ortega D.R."/>
            <person name="Lee T.K."/>
            <person name="Vierheilig J."/>
            <person name="Daims H."/>
            <person name="Horn M."/>
            <person name="Wagner M."/>
            <person name="Jensen G.J."/>
            <person name="Kyrpides N.C."/>
            <person name="Koonin E.V."/>
            <person name="Woyke T."/>
        </authorList>
    </citation>
    <scope>NUCLEOTIDE SEQUENCE</scope>
    <source>
        <strain evidence="1">KNV1</strain>
    </source>
</reference>
<protein>
    <submittedName>
        <fullName evidence="1">Uncharacterized protein</fullName>
    </submittedName>
</protein>
<dbReference type="EMBL" id="KY684112">
    <property type="protein sequence ID" value="ARF12428.1"/>
    <property type="molecule type" value="Genomic_DNA"/>
</dbReference>
<name>A0A1V0SLD3_9VIRU</name>
<accession>A0A1V0SLD3</accession>
<proteinExistence type="predicted"/>
<gene>
    <name evidence="1" type="ORF">Klosneuvirus_5_98</name>
</gene>